<name>A0A7J7CZZ8_TRIWF</name>
<sequence length="101" mass="10900">MSALQRSAVSFRRQGSSGRIWDFTDPKTGLPHGVSPLHKSGELFLQKIENQKAKGKGVDASNLPDSPPPVKLENTASSPENKTQKCGLSSIFRRCIGPPTV</sequence>
<organism evidence="2 3">
    <name type="scientific">Tripterygium wilfordii</name>
    <name type="common">Thunder God vine</name>
    <dbReference type="NCBI Taxonomy" id="458696"/>
    <lineage>
        <taxon>Eukaryota</taxon>
        <taxon>Viridiplantae</taxon>
        <taxon>Streptophyta</taxon>
        <taxon>Embryophyta</taxon>
        <taxon>Tracheophyta</taxon>
        <taxon>Spermatophyta</taxon>
        <taxon>Magnoliopsida</taxon>
        <taxon>eudicotyledons</taxon>
        <taxon>Gunneridae</taxon>
        <taxon>Pentapetalae</taxon>
        <taxon>rosids</taxon>
        <taxon>fabids</taxon>
        <taxon>Celastrales</taxon>
        <taxon>Celastraceae</taxon>
        <taxon>Tripterygium</taxon>
    </lineage>
</organism>
<evidence type="ECO:0000256" key="1">
    <source>
        <dbReference type="SAM" id="MobiDB-lite"/>
    </source>
</evidence>
<feature type="region of interest" description="Disordered" evidence="1">
    <location>
        <begin position="1"/>
        <end position="36"/>
    </location>
</feature>
<dbReference type="Proteomes" id="UP000593562">
    <property type="component" value="Unassembled WGS sequence"/>
</dbReference>
<feature type="region of interest" description="Disordered" evidence="1">
    <location>
        <begin position="49"/>
        <end position="85"/>
    </location>
</feature>
<feature type="compositionally biased region" description="Polar residues" evidence="1">
    <location>
        <begin position="1"/>
        <end position="17"/>
    </location>
</feature>
<evidence type="ECO:0000313" key="3">
    <source>
        <dbReference type="Proteomes" id="UP000593562"/>
    </source>
</evidence>
<reference evidence="2 3" key="1">
    <citation type="journal article" date="2020" name="Nat. Commun.">
        <title>Genome of Tripterygium wilfordii and identification of cytochrome P450 involved in triptolide biosynthesis.</title>
        <authorList>
            <person name="Tu L."/>
            <person name="Su P."/>
            <person name="Zhang Z."/>
            <person name="Gao L."/>
            <person name="Wang J."/>
            <person name="Hu T."/>
            <person name="Zhou J."/>
            <person name="Zhang Y."/>
            <person name="Zhao Y."/>
            <person name="Liu Y."/>
            <person name="Song Y."/>
            <person name="Tong Y."/>
            <person name="Lu Y."/>
            <person name="Yang J."/>
            <person name="Xu C."/>
            <person name="Jia M."/>
            <person name="Peters R.J."/>
            <person name="Huang L."/>
            <person name="Gao W."/>
        </authorList>
    </citation>
    <scope>NUCLEOTIDE SEQUENCE [LARGE SCALE GENOMIC DNA]</scope>
    <source>
        <strain evidence="3">cv. XIE 37</strain>
        <tissue evidence="2">Leaf</tissue>
    </source>
</reference>
<protein>
    <submittedName>
        <fullName evidence="2">Uncharacterized protein</fullName>
    </submittedName>
</protein>
<gene>
    <name evidence="2" type="ORF">HS088_TW12G00863</name>
</gene>
<dbReference type="InParanoid" id="A0A7J7CZZ8"/>
<dbReference type="AlphaFoldDB" id="A0A7J7CZZ8"/>
<accession>A0A7J7CZZ8</accession>
<keyword evidence="3" id="KW-1185">Reference proteome</keyword>
<proteinExistence type="predicted"/>
<dbReference type="InterPro" id="IPR031421">
    <property type="entry name" value="DUF4666"/>
</dbReference>
<dbReference type="EMBL" id="JAAARO010000012">
    <property type="protein sequence ID" value="KAF5739654.1"/>
    <property type="molecule type" value="Genomic_DNA"/>
</dbReference>
<comment type="caution">
    <text evidence="2">The sequence shown here is derived from an EMBL/GenBank/DDBJ whole genome shotgun (WGS) entry which is preliminary data.</text>
</comment>
<feature type="compositionally biased region" description="Polar residues" evidence="1">
    <location>
        <begin position="74"/>
        <end position="85"/>
    </location>
</feature>
<dbReference type="Pfam" id="PF15697">
    <property type="entry name" value="DUF4666"/>
    <property type="match status" value="1"/>
</dbReference>
<evidence type="ECO:0000313" key="2">
    <source>
        <dbReference type="EMBL" id="KAF5739654.1"/>
    </source>
</evidence>